<keyword evidence="2" id="KW-0238">DNA-binding</keyword>
<evidence type="ECO:0000256" key="2">
    <source>
        <dbReference type="ARBA" id="ARBA00023125"/>
    </source>
</evidence>
<protein>
    <submittedName>
        <fullName evidence="5">GntR family transcriptional regulator</fullName>
    </submittedName>
</protein>
<evidence type="ECO:0000313" key="5">
    <source>
        <dbReference type="EMBL" id="MBR0667569.1"/>
    </source>
</evidence>
<dbReference type="PROSITE" id="PS50949">
    <property type="entry name" value="HTH_GNTR"/>
    <property type="match status" value="1"/>
</dbReference>
<organism evidence="5 6">
    <name type="scientific">Plastoroseomonas hellenica</name>
    <dbReference type="NCBI Taxonomy" id="2687306"/>
    <lineage>
        <taxon>Bacteria</taxon>
        <taxon>Pseudomonadati</taxon>
        <taxon>Pseudomonadota</taxon>
        <taxon>Alphaproteobacteria</taxon>
        <taxon>Acetobacterales</taxon>
        <taxon>Acetobacteraceae</taxon>
        <taxon>Plastoroseomonas</taxon>
    </lineage>
</organism>
<dbReference type="Gene3D" id="1.10.10.10">
    <property type="entry name" value="Winged helix-like DNA-binding domain superfamily/Winged helix DNA-binding domain"/>
    <property type="match status" value="1"/>
</dbReference>
<comment type="caution">
    <text evidence="5">The sequence shown here is derived from an EMBL/GenBank/DDBJ whole genome shotgun (WGS) entry which is preliminary data.</text>
</comment>
<dbReference type="PANTHER" id="PTHR43537:SF24">
    <property type="entry name" value="GLUCONATE OPERON TRANSCRIPTIONAL REPRESSOR"/>
    <property type="match status" value="1"/>
</dbReference>
<dbReference type="PANTHER" id="PTHR43537">
    <property type="entry name" value="TRANSCRIPTIONAL REGULATOR, GNTR FAMILY"/>
    <property type="match status" value="1"/>
</dbReference>
<evidence type="ECO:0000259" key="4">
    <source>
        <dbReference type="PROSITE" id="PS50949"/>
    </source>
</evidence>
<dbReference type="PRINTS" id="PR00035">
    <property type="entry name" value="HTHGNTR"/>
</dbReference>
<gene>
    <name evidence="5" type="ORF">GXW71_24645</name>
</gene>
<dbReference type="SMART" id="SM00345">
    <property type="entry name" value="HTH_GNTR"/>
    <property type="match status" value="1"/>
</dbReference>
<evidence type="ECO:0000313" key="6">
    <source>
        <dbReference type="Proteomes" id="UP001196870"/>
    </source>
</evidence>
<dbReference type="InterPro" id="IPR036388">
    <property type="entry name" value="WH-like_DNA-bd_sf"/>
</dbReference>
<dbReference type="SMART" id="SM00895">
    <property type="entry name" value="FCD"/>
    <property type="match status" value="1"/>
</dbReference>
<feature type="domain" description="HTH gntR-type" evidence="4">
    <location>
        <begin position="61"/>
        <end position="128"/>
    </location>
</feature>
<name>A0ABS5F4X0_9PROT</name>
<keyword evidence="6" id="KW-1185">Reference proteome</keyword>
<evidence type="ECO:0000256" key="1">
    <source>
        <dbReference type="ARBA" id="ARBA00023015"/>
    </source>
</evidence>
<evidence type="ECO:0000256" key="3">
    <source>
        <dbReference type="ARBA" id="ARBA00023163"/>
    </source>
</evidence>
<keyword evidence="1" id="KW-0805">Transcription regulation</keyword>
<dbReference type="RefSeq" id="WP_211855348.1">
    <property type="nucleotide sequence ID" value="NZ_JAAGBB010000037.1"/>
</dbReference>
<dbReference type="InterPro" id="IPR000524">
    <property type="entry name" value="Tscrpt_reg_HTH_GntR"/>
</dbReference>
<dbReference type="SUPFAM" id="SSF48008">
    <property type="entry name" value="GntR ligand-binding domain-like"/>
    <property type="match status" value="1"/>
</dbReference>
<keyword evidence="3" id="KW-0804">Transcription</keyword>
<dbReference type="InterPro" id="IPR036390">
    <property type="entry name" value="WH_DNA-bd_sf"/>
</dbReference>
<reference evidence="6" key="1">
    <citation type="journal article" date="2021" name="Syst. Appl. Microbiol.">
        <title>Roseomonas hellenica sp. nov., isolated from roots of wild-growing Alkanna tinctoria.</title>
        <authorList>
            <person name="Rat A."/>
            <person name="Naranjo H.D."/>
            <person name="Lebbe L."/>
            <person name="Cnockaert M."/>
            <person name="Krigas N."/>
            <person name="Grigoriadou K."/>
            <person name="Maloupa E."/>
            <person name="Willems A."/>
        </authorList>
    </citation>
    <scope>NUCLEOTIDE SEQUENCE [LARGE SCALE GENOMIC DNA]</scope>
    <source>
        <strain evidence="6">LMG 31523</strain>
    </source>
</reference>
<sequence>MFGPFVRRCRIGLAPIAEWSTGGIMIVYRPAKPTRSDRAALPRSAMDHLAPHAAPTSSPRRNVADSAYAHLHELLLTHGLPLDQPISERAVAAALGISRTPLREALRRMEGEGLLERLPGGVLRVRRISVEEFLEILHLRRLIEGEAAALAAARIDPALLRALDERVAALLDVGRPLADRQAERLEVDIALHRAIAAAAGSGNLTRLLEDLRRRMLLFATPPQPGRLEEACAQYRRVIAALLAGDAEAARAAMAAHVDSLRTVILQRLAAL</sequence>
<dbReference type="Pfam" id="PF00392">
    <property type="entry name" value="GntR"/>
    <property type="match status" value="1"/>
</dbReference>
<accession>A0ABS5F4X0</accession>
<dbReference type="Gene3D" id="1.20.120.530">
    <property type="entry name" value="GntR ligand-binding domain-like"/>
    <property type="match status" value="1"/>
</dbReference>
<dbReference type="Pfam" id="PF07729">
    <property type="entry name" value="FCD"/>
    <property type="match status" value="1"/>
</dbReference>
<dbReference type="EMBL" id="JAAGBB010000037">
    <property type="protein sequence ID" value="MBR0667569.1"/>
    <property type="molecule type" value="Genomic_DNA"/>
</dbReference>
<dbReference type="SUPFAM" id="SSF46785">
    <property type="entry name" value="Winged helix' DNA-binding domain"/>
    <property type="match status" value="1"/>
</dbReference>
<proteinExistence type="predicted"/>
<dbReference type="Proteomes" id="UP001196870">
    <property type="component" value="Unassembled WGS sequence"/>
</dbReference>
<dbReference type="InterPro" id="IPR008920">
    <property type="entry name" value="TF_FadR/GntR_C"/>
</dbReference>
<dbReference type="InterPro" id="IPR011711">
    <property type="entry name" value="GntR_C"/>
</dbReference>